<dbReference type="AlphaFoldDB" id="D7SYI7"/>
<proteinExistence type="predicted"/>
<protein>
    <submittedName>
        <fullName evidence="1">Uncharacterized protein</fullName>
    </submittedName>
</protein>
<organism evidence="1 2">
    <name type="scientific">Vitis vinifera</name>
    <name type="common">Grape</name>
    <dbReference type="NCBI Taxonomy" id="29760"/>
    <lineage>
        <taxon>Eukaryota</taxon>
        <taxon>Viridiplantae</taxon>
        <taxon>Streptophyta</taxon>
        <taxon>Embryophyta</taxon>
        <taxon>Tracheophyta</taxon>
        <taxon>Spermatophyta</taxon>
        <taxon>Magnoliopsida</taxon>
        <taxon>eudicotyledons</taxon>
        <taxon>Gunneridae</taxon>
        <taxon>Pentapetalae</taxon>
        <taxon>rosids</taxon>
        <taxon>Vitales</taxon>
        <taxon>Vitaceae</taxon>
        <taxon>Viteae</taxon>
        <taxon>Vitis</taxon>
    </lineage>
</organism>
<sequence>MGRVLKAIQVATKYKYRHYGCRRLILRDKHKPRMLLEGSSEATHEADTVVKSIKPSCVQPFLSLSREPLSALDLGFLRFRRKNHILMGGAVV</sequence>
<dbReference type="InParanoid" id="D7SYI7"/>
<dbReference type="Proteomes" id="UP000009183">
    <property type="component" value="Chromosome 5"/>
</dbReference>
<evidence type="ECO:0000313" key="2">
    <source>
        <dbReference type="Proteomes" id="UP000009183"/>
    </source>
</evidence>
<evidence type="ECO:0000313" key="1">
    <source>
        <dbReference type="EMBL" id="CBI22857.3"/>
    </source>
</evidence>
<dbReference type="EMBL" id="FN595246">
    <property type="protein sequence ID" value="CBI22857.3"/>
    <property type="molecule type" value="Genomic_DNA"/>
</dbReference>
<name>D7SYI7_VITVI</name>
<gene>
    <name evidence="1" type="ordered locus">VIT_05s0077g00680</name>
</gene>
<keyword evidence="2" id="KW-1185">Reference proteome</keyword>
<accession>D7SYI7</accession>
<dbReference type="HOGENOM" id="CLU_2417685_0_0_1"/>
<reference evidence="2" key="1">
    <citation type="journal article" date="2007" name="Nature">
        <title>The grapevine genome sequence suggests ancestral hexaploidization in major angiosperm phyla.</title>
        <authorList>
            <consortium name="The French-Italian Public Consortium for Grapevine Genome Characterization."/>
            <person name="Jaillon O."/>
            <person name="Aury J.-M."/>
            <person name="Noel B."/>
            <person name="Policriti A."/>
            <person name="Clepet C."/>
            <person name="Casagrande A."/>
            <person name="Choisne N."/>
            <person name="Aubourg S."/>
            <person name="Vitulo N."/>
            <person name="Jubin C."/>
            <person name="Vezzi A."/>
            <person name="Legeai F."/>
            <person name="Hugueney P."/>
            <person name="Dasilva C."/>
            <person name="Horner D."/>
            <person name="Mica E."/>
            <person name="Jublot D."/>
            <person name="Poulain J."/>
            <person name="Bruyere C."/>
            <person name="Billault A."/>
            <person name="Segurens B."/>
            <person name="Gouyvenoux M."/>
            <person name="Ugarte E."/>
            <person name="Cattonaro F."/>
            <person name="Anthouard V."/>
            <person name="Vico V."/>
            <person name="Del Fabbro C."/>
            <person name="Alaux M."/>
            <person name="Di Gaspero G."/>
            <person name="Dumas V."/>
            <person name="Felice N."/>
            <person name="Paillard S."/>
            <person name="Juman I."/>
            <person name="Moroldo M."/>
            <person name="Scalabrin S."/>
            <person name="Canaguier A."/>
            <person name="Le Clainche I."/>
            <person name="Malacrida G."/>
            <person name="Durand E."/>
            <person name="Pesole G."/>
            <person name="Laucou V."/>
            <person name="Chatelet P."/>
            <person name="Merdinoglu D."/>
            <person name="Delledonne M."/>
            <person name="Pezzotti M."/>
            <person name="Lecharny A."/>
            <person name="Scarpelli C."/>
            <person name="Artiguenave F."/>
            <person name="Pe M.E."/>
            <person name="Valle G."/>
            <person name="Morgante M."/>
            <person name="Caboche M."/>
            <person name="Adam-Blondon A.-F."/>
            <person name="Weissenbach J."/>
            <person name="Quetier F."/>
            <person name="Wincker P."/>
        </authorList>
    </citation>
    <scope>NUCLEOTIDE SEQUENCE [LARGE SCALE GENOMIC DNA]</scope>
    <source>
        <strain evidence="2">cv. Pinot noir / PN40024</strain>
    </source>
</reference>
<dbReference type="PaxDb" id="29760-VIT_05s0077g00680.t01"/>